<dbReference type="RefSeq" id="WP_099082151.1">
    <property type="nucleotide sequence ID" value="NZ_AWQQ01000017.1"/>
</dbReference>
<sequence>MSMVLSDRVYTVEDYMKLDDGKRYELIGGELIVVPSPRPKHQRISGKIFNQIENFLKGTQLGEVYDAPIDVVLGEYIVQPDILFISQDRLDIIGELNIQGAPDLVIEILSPATAAYDKKKKSQLYFKHGVKEYWLVDPDQQLAEVFVAGEKEWRWVGVFDQEDVLTTDLLPGLEISLAEVFKGLKRE</sequence>
<gene>
    <name evidence="2" type="ORF">P378_02775</name>
</gene>
<dbReference type="InterPro" id="IPR011335">
    <property type="entry name" value="Restrct_endonuc-II-like"/>
</dbReference>
<dbReference type="EMBL" id="AWQQ01000017">
    <property type="protein sequence ID" value="PHJ39612.1"/>
    <property type="molecule type" value="Genomic_DNA"/>
</dbReference>
<dbReference type="PANTHER" id="PTHR34107:SF4">
    <property type="entry name" value="SLL1222 PROTEIN"/>
    <property type="match status" value="1"/>
</dbReference>
<dbReference type="Proteomes" id="UP000222564">
    <property type="component" value="Unassembled WGS sequence"/>
</dbReference>
<organism evidence="2 3">
    <name type="scientific">Desulforamulus profundi</name>
    <dbReference type="NCBI Taxonomy" id="1383067"/>
    <lineage>
        <taxon>Bacteria</taxon>
        <taxon>Bacillati</taxon>
        <taxon>Bacillota</taxon>
        <taxon>Clostridia</taxon>
        <taxon>Eubacteriales</taxon>
        <taxon>Peptococcaceae</taxon>
        <taxon>Desulforamulus</taxon>
    </lineage>
</organism>
<dbReference type="InterPro" id="IPR012296">
    <property type="entry name" value="Nuclease_put_TT1808"/>
</dbReference>
<dbReference type="InterPro" id="IPR008538">
    <property type="entry name" value="Uma2"/>
</dbReference>
<protein>
    <recommendedName>
        <fullName evidence="1">Putative restriction endonuclease domain-containing protein</fullName>
    </recommendedName>
</protein>
<evidence type="ECO:0000313" key="3">
    <source>
        <dbReference type="Proteomes" id="UP000222564"/>
    </source>
</evidence>
<dbReference type="Pfam" id="PF05685">
    <property type="entry name" value="Uma2"/>
    <property type="match status" value="1"/>
</dbReference>
<comment type="caution">
    <text evidence="2">The sequence shown here is derived from an EMBL/GenBank/DDBJ whole genome shotgun (WGS) entry which is preliminary data.</text>
</comment>
<dbReference type="SUPFAM" id="SSF52980">
    <property type="entry name" value="Restriction endonuclease-like"/>
    <property type="match status" value="1"/>
</dbReference>
<evidence type="ECO:0000313" key="2">
    <source>
        <dbReference type="EMBL" id="PHJ39612.1"/>
    </source>
</evidence>
<accession>A0A2C6MIG4</accession>
<dbReference type="AlphaFoldDB" id="A0A2C6MIG4"/>
<dbReference type="Gene3D" id="3.90.1570.10">
    <property type="entry name" value="tt1808, chain A"/>
    <property type="match status" value="1"/>
</dbReference>
<dbReference type="OrthoDB" id="9798254at2"/>
<name>A0A2C6MIG4_9FIRM</name>
<dbReference type="PANTHER" id="PTHR34107">
    <property type="entry name" value="SLL0198 PROTEIN-RELATED"/>
    <property type="match status" value="1"/>
</dbReference>
<dbReference type="CDD" id="cd06260">
    <property type="entry name" value="DUF820-like"/>
    <property type="match status" value="1"/>
</dbReference>
<reference evidence="2 3" key="1">
    <citation type="submission" date="2013-09" db="EMBL/GenBank/DDBJ databases">
        <title>Biodegradation of hydrocarbons in the deep terrestrial subsurface : characterization of a microbial consortium composed of two Desulfotomaculum species originating from a deep geological formation.</title>
        <authorList>
            <person name="Aullo T."/>
            <person name="Berlendis S."/>
            <person name="Lascourreges J.-F."/>
            <person name="Dessort D."/>
            <person name="Saint-Laurent S."/>
            <person name="Schraauwers B."/>
            <person name="Mas J."/>
            <person name="Magot M."/>
            <person name="Ranchou-Peyruse A."/>
        </authorList>
    </citation>
    <scope>NUCLEOTIDE SEQUENCE [LARGE SCALE GENOMIC DNA]</scope>
    <source>
        <strain evidence="2 3">Bs107</strain>
    </source>
</reference>
<feature type="domain" description="Putative restriction endonuclease" evidence="1">
    <location>
        <begin position="12"/>
        <end position="177"/>
    </location>
</feature>
<keyword evidence="3" id="KW-1185">Reference proteome</keyword>
<proteinExistence type="predicted"/>
<evidence type="ECO:0000259" key="1">
    <source>
        <dbReference type="Pfam" id="PF05685"/>
    </source>
</evidence>